<name>T1FN80_HELRO</name>
<dbReference type="InterPro" id="IPR002063">
    <property type="entry name" value="Haemerythrin"/>
</dbReference>
<dbReference type="eggNOG" id="ENOG502SW2H">
    <property type="taxonomic scope" value="Eukaryota"/>
</dbReference>
<dbReference type="PRINTS" id="PR00186">
    <property type="entry name" value="HEMERYTHRIN"/>
</dbReference>
<feature type="binding site" evidence="4">
    <location>
        <position position="29"/>
    </location>
    <ligand>
        <name>Fe cation</name>
        <dbReference type="ChEBI" id="CHEBI:24875"/>
        <label>1</label>
    </ligand>
</feature>
<dbReference type="EMBL" id="AMQM01005232">
    <property type="status" value="NOT_ANNOTATED_CDS"/>
    <property type="molecule type" value="Genomic_DNA"/>
</dbReference>
<keyword evidence="8" id="KW-1185">Reference proteome</keyword>
<evidence type="ECO:0000313" key="7">
    <source>
        <dbReference type="EnsemblMetazoa" id="HelroP185740"/>
    </source>
</evidence>
<reference evidence="8" key="1">
    <citation type="submission" date="2012-12" db="EMBL/GenBank/DDBJ databases">
        <authorList>
            <person name="Hellsten U."/>
            <person name="Grimwood J."/>
            <person name="Chapman J.A."/>
            <person name="Shapiro H."/>
            <person name="Aerts A."/>
            <person name="Otillar R.P."/>
            <person name="Terry A.Y."/>
            <person name="Boore J.L."/>
            <person name="Simakov O."/>
            <person name="Marletaz F."/>
            <person name="Cho S.-J."/>
            <person name="Edsinger-Gonzales E."/>
            <person name="Havlak P."/>
            <person name="Kuo D.-H."/>
            <person name="Larsson T."/>
            <person name="Lv J."/>
            <person name="Arendt D."/>
            <person name="Savage R."/>
            <person name="Osoegawa K."/>
            <person name="de Jong P."/>
            <person name="Lindberg D.R."/>
            <person name="Seaver E.C."/>
            <person name="Weisblat D.A."/>
            <person name="Putnam N.H."/>
            <person name="Grigoriev I.V."/>
            <person name="Rokhsar D.S."/>
        </authorList>
    </citation>
    <scope>NUCLEOTIDE SEQUENCE</scope>
</reference>
<feature type="binding site" evidence="4">
    <location>
        <position position="63"/>
    </location>
    <ligand>
        <name>Fe cation</name>
        <dbReference type="ChEBI" id="CHEBI:24875"/>
        <label>2</label>
    </ligand>
</feature>
<dbReference type="RefSeq" id="XP_009021043.1">
    <property type="nucleotide sequence ID" value="XM_009022795.1"/>
</dbReference>
<sequence>MMKTGFAIPEPYIWDESFRVFYDTLDEQHKNLFHVIFSLAKSPDDPIVLKHLVKTIDEHFDHEEGLLRKANYADYDVHHQEHLNFQKALKKVRTPVSDEQITWAKDWLVNHIKGTDFQYKGKL</sequence>
<feature type="domain" description="Hemerythrin-like" evidence="5">
    <location>
        <begin position="21"/>
        <end position="122"/>
    </location>
</feature>
<dbReference type="InterPro" id="IPR012827">
    <property type="entry name" value="Hemerythrin_metal-bd"/>
</dbReference>
<evidence type="ECO:0000256" key="2">
    <source>
        <dbReference type="ARBA" id="ARBA00022723"/>
    </source>
</evidence>
<organism evidence="7 8">
    <name type="scientific">Helobdella robusta</name>
    <name type="common">Californian leech</name>
    <dbReference type="NCBI Taxonomy" id="6412"/>
    <lineage>
        <taxon>Eukaryota</taxon>
        <taxon>Metazoa</taxon>
        <taxon>Spiralia</taxon>
        <taxon>Lophotrochozoa</taxon>
        <taxon>Annelida</taxon>
        <taxon>Clitellata</taxon>
        <taxon>Hirudinea</taxon>
        <taxon>Rhynchobdellida</taxon>
        <taxon>Glossiphoniidae</taxon>
        <taxon>Helobdella</taxon>
    </lineage>
</organism>
<dbReference type="InterPro" id="IPR016131">
    <property type="entry name" value="Haemerythrin_Fe_BS"/>
</dbReference>
<evidence type="ECO:0000313" key="6">
    <source>
        <dbReference type="EMBL" id="ESO00872.1"/>
    </source>
</evidence>
<dbReference type="PANTHER" id="PTHR37164:SF1">
    <property type="entry name" value="BACTERIOHEMERYTHRIN"/>
    <property type="match status" value="1"/>
</dbReference>
<dbReference type="InterPro" id="IPR012312">
    <property type="entry name" value="Hemerythrin-like"/>
</dbReference>
<dbReference type="CTD" id="20210278"/>
<reference evidence="7" key="3">
    <citation type="submission" date="2015-06" db="UniProtKB">
        <authorList>
            <consortium name="EnsemblMetazoa"/>
        </authorList>
    </citation>
    <scope>IDENTIFICATION</scope>
</reference>
<dbReference type="GeneID" id="20210278"/>
<gene>
    <name evidence="7" type="primary">20210278</name>
    <name evidence="6" type="ORF">HELRODRAFT_185740</name>
</gene>
<dbReference type="SUPFAM" id="SSF47188">
    <property type="entry name" value="Hemerythrin-like"/>
    <property type="match status" value="1"/>
</dbReference>
<dbReference type="KEGG" id="hro:HELRODRAFT_185740"/>
<reference evidence="6 8" key="2">
    <citation type="journal article" date="2013" name="Nature">
        <title>Insights into bilaterian evolution from three spiralian genomes.</title>
        <authorList>
            <person name="Simakov O."/>
            <person name="Marletaz F."/>
            <person name="Cho S.J."/>
            <person name="Edsinger-Gonzales E."/>
            <person name="Havlak P."/>
            <person name="Hellsten U."/>
            <person name="Kuo D.H."/>
            <person name="Larsson T."/>
            <person name="Lv J."/>
            <person name="Arendt D."/>
            <person name="Savage R."/>
            <person name="Osoegawa K."/>
            <person name="de Jong P."/>
            <person name="Grimwood J."/>
            <person name="Chapman J.A."/>
            <person name="Shapiro H."/>
            <person name="Aerts A."/>
            <person name="Otillar R.P."/>
            <person name="Terry A.Y."/>
            <person name="Boore J.L."/>
            <person name="Grigoriev I.V."/>
            <person name="Lindberg D.R."/>
            <person name="Seaver E.C."/>
            <person name="Weisblat D.A."/>
            <person name="Putnam N.H."/>
            <person name="Rokhsar D.S."/>
        </authorList>
    </citation>
    <scope>NUCLEOTIDE SEQUENCE</scope>
</reference>
<keyword evidence="2 4" id="KW-0479">Metal-binding</keyword>
<feature type="binding site" evidence="4">
    <location>
        <position position="59"/>
    </location>
    <ligand>
        <name>Fe cation</name>
        <dbReference type="ChEBI" id="CHEBI:24875"/>
        <label>1</label>
    </ligand>
</feature>
<dbReference type="Pfam" id="PF01814">
    <property type="entry name" value="Hemerythrin"/>
    <property type="match status" value="1"/>
</dbReference>
<dbReference type="InParanoid" id="T1FN80"/>
<feature type="binding site" evidence="4">
    <location>
        <position position="116"/>
    </location>
    <ligand>
        <name>Fe cation</name>
        <dbReference type="ChEBI" id="CHEBI:24875"/>
        <label>1</label>
    </ligand>
</feature>
<dbReference type="AlphaFoldDB" id="T1FN80"/>
<evidence type="ECO:0000256" key="1">
    <source>
        <dbReference type="ARBA" id="ARBA00010587"/>
    </source>
</evidence>
<accession>T1FN80</accession>
<dbReference type="HOGENOM" id="CLU_086902_4_0_1"/>
<evidence type="ECO:0000259" key="5">
    <source>
        <dbReference type="Pfam" id="PF01814"/>
    </source>
</evidence>
<feature type="binding site" evidence="4">
    <location>
        <position position="82"/>
    </location>
    <ligand>
        <name>Fe cation</name>
        <dbReference type="ChEBI" id="CHEBI:24875"/>
        <label>2</label>
    </ligand>
</feature>
<dbReference type="EnsemblMetazoa" id="HelroT185740">
    <property type="protein sequence ID" value="HelroP185740"/>
    <property type="gene ID" value="HelroG185740"/>
</dbReference>
<proteinExistence type="inferred from homology"/>
<dbReference type="CDD" id="cd12107">
    <property type="entry name" value="Hemerythrin"/>
    <property type="match status" value="1"/>
</dbReference>
<dbReference type="PANTHER" id="PTHR37164">
    <property type="entry name" value="BACTERIOHEMERYTHRIN"/>
    <property type="match status" value="1"/>
</dbReference>
<feature type="binding site" evidence="4">
    <location>
        <position position="116"/>
    </location>
    <ligand>
        <name>Fe cation</name>
        <dbReference type="ChEBI" id="CHEBI:24875"/>
        <label>2</label>
    </ligand>
</feature>
<feature type="binding site" evidence="4">
    <location>
        <position position="63"/>
    </location>
    <ligand>
        <name>Fe cation</name>
        <dbReference type="ChEBI" id="CHEBI:24875"/>
        <label>1</label>
    </ligand>
</feature>
<dbReference type="InterPro" id="IPR035938">
    <property type="entry name" value="Hemerythrin-like_sf"/>
</dbReference>
<dbReference type="GO" id="GO:0005506">
    <property type="term" value="F:iron ion binding"/>
    <property type="evidence" value="ECO:0007669"/>
    <property type="project" value="InterPro"/>
</dbReference>
<dbReference type="Gene3D" id="1.20.120.50">
    <property type="entry name" value="Hemerythrin-like"/>
    <property type="match status" value="1"/>
</dbReference>
<dbReference type="OrthoDB" id="10249344at2759"/>
<protein>
    <recommendedName>
        <fullName evidence="5">Hemerythrin-like domain-containing protein</fullName>
    </recommendedName>
</protein>
<feature type="binding site" evidence="4">
    <location>
        <position position="78"/>
    </location>
    <ligand>
        <name>Fe cation</name>
        <dbReference type="ChEBI" id="CHEBI:24875"/>
        <label>2</label>
    </ligand>
</feature>
<dbReference type="NCBIfam" id="TIGR02481">
    <property type="entry name" value="hemeryth_dom"/>
    <property type="match status" value="1"/>
</dbReference>
<dbReference type="PROSITE" id="PS00550">
    <property type="entry name" value="HEMERYTHRINS"/>
    <property type="match status" value="1"/>
</dbReference>
<dbReference type="Proteomes" id="UP000015101">
    <property type="component" value="Unassembled WGS sequence"/>
</dbReference>
<dbReference type="NCBIfam" id="TIGR00058">
    <property type="entry name" value="Hemerythrin"/>
    <property type="match status" value="1"/>
</dbReference>
<dbReference type="PIRSF" id="PIRSF002033">
    <property type="entry name" value="Hemerythrin"/>
    <property type="match status" value="1"/>
</dbReference>
<evidence type="ECO:0000313" key="8">
    <source>
        <dbReference type="Proteomes" id="UP000015101"/>
    </source>
</evidence>
<evidence type="ECO:0000256" key="3">
    <source>
        <dbReference type="ARBA" id="ARBA00023004"/>
    </source>
</evidence>
<dbReference type="OMA" id="ASHFHYE"/>
<evidence type="ECO:0000256" key="4">
    <source>
        <dbReference type="PIRSR" id="PIRSR002033-1"/>
    </source>
</evidence>
<dbReference type="InterPro" id="IPR050669">
    <property type="entry name" value="Hemerythrin"/>
</dbReference>
<comment type="similarity">
    <text evidence="1">Belongs to the hemerythrin family.</text>
</comment>
<feature type="binding site" evidence="4">
    <location>
        <position position="111"/>
    </location>
    <ligand>
        <name>Fe cation</name>
        <dbReference type="ChEBI" id="CHEBI:24875"/>
        <label>2</label>
    </ligand>
</feature>
<dbReference type="EMBL" id="KB096864">
    <property type="protein sequence ID" value="ESO00872.1"/>
    <property type="molecule type" value="Genomic_DNA"/>
</dbReference>
<keyword evidence="3 4" id="KW-0408">Iron</keyword>